<keyword evidence="1" id="KW-0732">Signal</keyword>
<dbReference type="InterPro" id="IPR053140">
    <property type="entry name" value="GDSL_Rv0518-like"/>
</dbReference>
<dbReference type="SUPFAM" id="SSF52266">
    <property type="entry name" value="SGNH hydrolase"/>
    <property type="match status" value="1"/>
</dbReference>
<dbReference type="EMBL" id="JACIIZ010000003">
    <property type="protein sequence ID" value="MBB6250807.1"/>
    <property type="molecule type" value="Genomic_DNA"/>
</dbReference>
<dbReference type="GO" id="GO:0016788">
    <property type="term" value="F:hydrolase activity, acting on ester bonds"/>
    <property type="evidence" value="ECO:0007669"/>
    <property type="project" value="UniProtKB-ARBA"/>
</dbReference>
<evidence type="ECO:0000313" key="3">
    <source>
        <dbReference type="EMBL" id="MBB6250807.1"/>
    </source>
</evidence>
<dbReference type="PANTHER" id="PTHR43784">
    <property type="entry name" value="GDSL-LIKE LIPASE/ACYLHYDROLASE, PUTATIVE (AFU_ORTHOLOGUE AFUA_2G00820)-RELATED"/>
    <property type="match status" value="1"/>
</dbReference>
<comment type="caution">
    <text evidence="3">The sequence shown here is derived from an EMBL/GenBank/DDBJ whole genome shotgun (WGS) entry which is preliminary data.</text>
</comment>
<reference evidence="3 4" key="1">
    <citation type="submission" date="2020-08" db="EMBL/GenBank/DDBJ databases">
        <title>Genomic Encyclopedia of Type Strains, Phase IV (KMG-IV): sequencing the most valuable type-strain genomes for metagenomic binning, comparative biology and taxonomic classification.</title>
        <authorList>
            <person name="Goeker M."/>
        </authorList>
    </citation>
    <scope>NUCLEOTIDE SEQUENCE [LARGE SCALE GENOMIC DNA]</scope>
    <source>
        <strain evidence="3 4">DSM 22198</strain>
    </source>
</reference>
<proteinExistence type="predicted"/>
<accession>A0A7X0AVB7</accession>
<feature type="signal peptide" evidence="1">
    <location>
        <begin position="1"/>
        <end position="23"/>
    </location>
</feature>
<gene>
    <name evidence="3" type="ORF">FHS74_001352</name>
</gene>
<dbReference type="InterPro" id="IPR036514">
    <property type="entry name" value="SGNH_hydro_sf"/>
</dbReference>
<name>A0A7X0AVB7_9PROT</name>
<dbReference type="RefSeq" id="WP_184798736.1">
    <property type="nucleotide sequence ID" value="NZ_JACIIZ010000003.1"/>
</dbReference>
<protein>
    <submittedName>
        <fullName evidence="3">Lysophospholipase L1-like esterase</fullName>
    </submittedName>
</protein>
<organism evidence="3 4">
    <name type="scientific">Nitrospirillum iridis</name>
    <dbReference type="NCBI Taxonomy" id="765888"/>
    <lineage>
        <taxon>Bacteria</taxon>
        <taxon>Pseudomonadati</taxon>
        <taxon>Pseudomonadota</taxon>
        <taxon>Alphaproteobacteria</taxon>
        <taxon>Rhodospirillales</taxon>
        <taxon>Azospirillaceae</taxon>
        <taxon>Nitrospirillum</taxon>
    </lineage>
</organism>
<dbReference type="CDD" id="cd01830">
    <property type="entry name" value="XynE_like"/>
    <property type="match status" value="1"/>
</dbReference>
<keyword evidence="4" id="KW-1185">Reference proteome</keyword>
<evidence type="ECO:0000259" key="2">
    <source>
        <dbReference type="Pfam" id="PF13472"/>
    </source>
</evidence>
<feature type="domain" description="SGNH hydrolase-type esterase" evidence="2">
    <location>
        <begin position="207"/>
        <end position="398"/>
    </location>
</feature>
<evidence type="ECO:0000256" key="1">
    <source>
        <dbReference type="SAM" id="SignalP"/>
    </source>
</evidence>
<dbReference type="PANTHER" id="PTHR43784:SF2">
    <property type="entry name" value="GDSL-LIKE LIPASE_ACYLHYDROLASE, PUTATIVE (AFU_ORTHOLOGUE AFUA_2G00820)-RELATED"/>
    <property type="match status" value="1"/>
</dbReference>
<dbReference type="Gene3D" id="3.40.50.1110">
    <property type="entry name" value="SGNH hydrolase"/>
    <property type="match status" value="1"/>
</dbReference>
<dbReference type="Pfam" id="PF13472">
    <property type="entry name" value="Lipase_GDSL_2"/>
    <property type="match status" value="1"/>
</dbReference>
<dbReference type="Proteomes" id="UP000539175">
    <property type="component" value="Unassembled WGS sequence"/>
</dbReference>
<feature type="chain" id="PRO_5030845756" evidence="1">
    <location>
        <begin position="24"/>
        <end position="410"/>
    </location>
</feature>
<dbReference type="AlphaFoldDB" id="A0A7X0AVB7"/>
<dbReference type="InterPro" id="IPR013830">
    <property type="entry name" value="SGNH_hydro"/>
</dbReference>
<evidence type="ECO:0000313" key="4">
    <source>
        <dbReference type="Proteomes" id="UP000539175"/>
    </source>
</evidence>
<sequence length="410" mass="42704">MSVRPSLLVLFLAGALVASVAHAADPNSKWVGSWMASAQPGDANSAPPPPGFTDATLRQVLHLSLGGDRLRVRLSNAFGTAPLAIPGAHVALSAKEGATPSAAIRPGTDHALTFDGQPSVTIPAGGVIWSDPVDMAVPNMADLAVSLRLKDAPAALTTHPGSRATSFIAAGNGLSAPDLPGAIPVTHWYVLTGVDVLAPAWANAAVVLGDSITDGRDSTTDGNGRWTDALARTLLKGRSPVAVLNAGIGGNRLLLDGIGPRALDRLDRDVLDQSGVRWVVVLEGINDLATALKAAERREPPATPEAIIGAYRQIIERAHARGLLVYGATILPCQGIDYCAPALEPNRQALNTWIRGSGAFDAVIDLDRTLQDPEHPDRLLPAADGGDHLHPGDTGYRLMAEGVDLVLFAR</sequence>